<dbReference type="PROSITE" id="PS50110">
    <property type="entry name" value="RESPONSE_REGULATORY"/>
    <property type="match status" value="1"/>
</dbReference>
<evidence type="ECO:0000256" key="7">
    <source>
        <dbReference type="ARBA" id="ARBA00022840"/>
    </source>
</evidence>
<dbReference type="PROSITE" id="PS00041">
    <property type="entry name" value="HTH_ARAC_FAMILY_1"/>
    <property type="match status" value="1"/>
</dbReference>
<gene>
    <name evidence="18" type="ORF">CLV60_103252</name>
</gene>
<dbReference type="Gene3D" id="1.10.10.60">
    <property type="entry name" value="Homeodomain-like"/>
    <property type="match status" value="1"/>
</dbReference>
<dbReference type="SUPFAM" id="SSF50998">
    <property type="entry name" value="Quinoprotein alcohol dehydrogenase-like"/>
    <property type="match status" value="1"/>
</dbReference>
<dbReference type="PANTHER" id="PTHR43547">
    <property type="entry name" value="TWO-COMPONENT HISTIDINE KINASE"/>
    <property type="match status" value="1"/>
</dbReference>
<comment type="catalytic activity">
    <reaction evidence="1">
        <text>ATP + protein L-histidine = ADP + protein N-phospho-L-histidine.</text>
        <dbReference type="EC" id="2.7.13.3"/>
    </reaction>
</comment>
<dbReference type="EMBL" id="PYAS01000003">
    <property type="protein sequence ID" value="PSL31386.1"/>
    <property type="molecule type" value="Genomic_DNA"/>
</dbReference>
<dbReference type="Gene3D" id="2.130.10.10">
    <property type="entry name" value="YVTN repeat-like/Quinoprotein amine dehydrogenase"/>
    <property type="match status" value="3"/>
</dbReference>
<dbReference type="GO" id="GO:0003700">
    <property type="term" value="F:DNA-binding transcription factor activity"/>
    <property type="evidence" value="ECO:0007669"/>
    <property type="project" value="InterPro"/>
</dbReference>
<keyword evidence="10" id="KW-0238">DNA-binding</keyword>
<dbReference type="SUPFAM" id="SSF75011">
    <property type="entry name" value="3-carboxy-cis,cis-mucoante lactonizing enzyme"/>
    <property type="match status" value="1"/>
</dbReference>
<keyword evidence="13" id="KW-0812">Transmembrane</keyword>
<keyword evidence="8" id="KW-0902">Two-component regulatory system</keyword>
<dbReference type="InterPro" id="IPR011047">
    <property type="entry name" value="Quinoprotein_ADH-like_sf"/>
</dbReference>
<keyword evidence="9" id="KW-0805">Transcription regulation</keyword>
<evidence type="ECO:0000256" key="2">
    <source>
        <dbReference type="ARBA" id="ARBA00012438"/>
    </source>
</evidence>
<dbReference type="InterPro" id="IPR036097">
    <property type="entry name" value="HisK_dim/P_sf"/>
</dbReference>
<dbReference type="CDD" id="cd00082">
    <property type="entry name" value="HisKA"/>
    <property type="match status" value="1"/>
</dbReference>
<protein>
    <recommendedName>
        <fullName evidence="2">histidine kinase</fullName>
        <ecNumber evidence="2">2.7.13.3</ecNumber>
    </recommendedName>
</protein>
<dbReference type="CDD" id="cd16922">
    <property type="entry name" value="HATPase_EvgS-ArcB-TorS-like"/>
    <property type="match status" value="1"/>
</dbReference>
<dbReference type="InterPro" id="IPR001789">
    <property type="entry name" value="Sig_transdc_resp-reg_receiver"/>
</dbReference>
<dbReference type="Gene3D" id="3.30.565.10">
    <property type="entry name" value="Histidine kinase-like ATPase, C-terminal domain"/>
    <property type="match status" value="1"/>
</dbReference>
<feature type="domain" description="Response regulatory" evidence="17">
    <location>
        <begin position="1090"/>
        <end position="1205"/>
    </location>
</feature>
<evidence type="ECO:0000256" key="11">
    <source>
        <dbReference type="ARBA" id="ARBA00023163"/>
    </source>
</evidence>
<dbReference type="InterPro" id="IPR011006">
    <property type="entry name" value="CheY-like_superfamily"/>
</dbReference>
<dbReference type="InterPro" id="IPR018062">
    <property type="entry name" value="HTH_AraC-typ_CS"/>
</dbReference>
<dbReference type="Gene3D" id="3.40.50.2300">
    <property type="match status" value="1"/>
</dbReference>
<feature type="chain" id="PRO_5015126455" description="histidine kinase" evidence="14">
    <location>
        <begin position="19"/>
        <end position="1342"/>
    </location>
</feature>
<dbReference type="PROSITE" id="PS50109">
    <property type="entry name" value="HIS_KIN"/>
    <property type="match status" value="1"/>
</dbReference>
<dbReference type="SMART" id="SM00448">
    <property type="entry name" value="REC"/>
    <property type="match status" value="1"/>
</dbReference>
<evidence type="ECO:0000256" key="8">
    <source>
        <dbReference type="ARBA" id="ARBA00023012"/>
    </source>
</evidence>
<dbReference type="InterPro" id="IPR011123">
    <property type="entry name" value="Y_Y_Y"/>
</dbReference>
<dbReference type="FunFam" id="3.30.565.10:FF:000037">
    <property type="entry name" value="Hybrid sensor histidine kinase/response regulator"/>
    <property type="match status" value="1"/>
</dbReference>
<dbReference type="InterPro" id="IPR005467">
    <property type="entry name" value="His_kinase_dom"/>
</dbReference>
<keyword evidence="6 18" id="KW-0418">Kinase</keyword>
<evidence type="ECO:0000256" key="10">
    <source>
        <dbReference type="ARBA" id="ARBA00023125"/>
    </source>
</evidence>
<dbReference type="Pfam" id="PF00072">
    <property type="entry name" value="Response_reg"/>
    <property type="match status" value="1"/>
</dbReference>
<feature type="transmembrane region" description="Helical" evidence="13">
    <location>
        <begin position="756"/>
        <end position="776"/>
    </location>
</feature>
<evidence type="ECO:0000259" key="15">
    <source>
        <dbReference type="PROSITE" id="PS01124"/>
    </source>
</evidence>
<dbReference type="PRINTS" id="PR00344">
    <property type="entry name" value="BCTRLSENSOR"/>
</dbReference>
<dbReference type="FunFam" id="1.10.287.130:FF:000045">
    <property type="entry name" value="Two-component system sensor histidine kinase/response regulator"/>
    <property type="match status" value="1"/>
</dbReference>
<dbReference type="InterPro" id="IPR003661">
    <property type="entry name" value="HisK_dim/P_dom"/>
</dbReference>
<dbReference type="PANTHER" id="PTHR43547:SF2">
    <property type="entry name" value="HYBRID SIGNAL TRANSDUCTION HISTIDINE KINASE C"/>
    <property type="match status" value="1"/>
</dbReference>
<dbReference type="InterPro" id="IPR009057">
    <property type="entry name" value="Homeodomain-like_sf"/>
</dbReference>
<sequence>MKKIPLLFALALGLNAAAQKPGSPLAKIWQQSLPFITNYSTDEYKAAFQNWALVQGNNGIIYAANNSGVLEYDGVTWQLIPTTDGNPVRSLAKDPKGRIYVGGSGEVGYLAENSQNKMVFHSLKNKLSPSDRNFGNIWFTFAGKGSVYFVCDLHILEFTGGKFKVWKSDIGTLGFAWLVNDALYVSVSEKGLYKKEGNSLKLVEGGEAFKGMGLTSLLPFEGKKLLVTGLTKEFYIYDGTKLEPLMKDGQRVRIKDAVYHSAQLSNGDYAFATTGSGFYLMQRDGTIRNNICRKEGLSSDAVYAVFEDAEKDLWLATDNGISRLEISSPLRVLNENHGLDENPMDIEVFNNKLFTTNSKGLFELNSPPSQGISKPYFKKIAGIDNLTMHCQTFGNELIVSNYDGVFVLNQNGSRSQIAKENVVRVEEARSPQVPPHLLVGLEGNGLTELLLKDGKWVQGGRRDDMKFYSESFARGADGTIFINSRRNGIYEIAWQTPGAMHSLADPFKLIHHGPENGLSSNKIRWLEKVGNTVYASTDEAMHRFNPAKRRFEVDSVLTAGVAPYKGGWINEIVAGRDGTMWFTLYHNYQSQVFEYAQGRLQRLPVSGRLSDALISKMHDNGDGFMVFGSNKWLVLFDKSLETGVNKPFKTLIRRISVDQDSSVSFRGASPEMAYGHRLRFQFALPSYDLSTKNQFQYFLEGFHEKWSAWSGESFVDFTNLPEGNYVFRVRGRDVYGNAGGEDVLAFKILPPWYRTWWAFAIYALLLGGMAVVLVRFRERKLKMEKLVLENTVRERTEKILLQTEELKEMDRMKSRFFANISHEFRTPLTLILAPLEEELSKKPPAEQGKLLTMKRYANRLLELVNQLLNLSKLEAGKMELQIQKGELRQFLSVLSSSFDSLAQHKEIAFEKAIAVPEGPFWFDPDKLEKVIINLLSNAFKFTPAGGSVKIAAHITDKAGKPVLQVSVSDTGRGVAPEEQKRVFESFYQARQTVENQDGGTGLGLAFAKELVKLHKGSISLQSEVGKGSVFSIEVPVHKEGYEAGQIIENGSLPYTLPTAHPADQAPEVPILNEAKRKERRTAGSGATEETVLIVEDNAELRDYMASLLEGQYTVFKAPDGVEALACARKVLPSLIISDLMMPRMDGIELTAAVKSDERTSHIPVILLTAKSGQESRIDGLKTGADDYLTKPFSVEELTVRVANLIELRKKLAERYRERIRVHVTASEEMSLDDKFLMKAKEIVEANMEDVLFSVEKMAEEMSLSRTQLLRKLKALTGLAPNDFIRDMRLQKAAEMIRQKADTITQIGYAVGFNDQSYFSKSFKKEFGETPTEYAARVSQKEA</sequence>
<dbReference type="Pfam" id="PF12833">
    <property type="entry name" value="HTH_18"/>
    <property type="match status" value="1"/>
</dbReference>
<dbReference type="SMART" id="SM00388">
    <property type="entry name" value="HisKA"/>
    <property type="match status" value="1"/>
</dbReference>
<dbReference type="InterPro" id="IPR004358">
    <property type="entry name" value="Sig_transdc_His_kin-like_C"/>
</dbReference>
<name>A0A2P8GBP0_9BACT</name>
<evidence type="ECO:0000256" key="14">
    <source>
        <dbReference type="SAM" id="SignalP"/>
    </source>
</evidence>
<dbReference type="OrthoDB" id="9806995at2"/>
<evidence type="ECO:0000256" key="9">
    <source>
        <dbReference type="ARBA" id="ARBA00023015"/>
    </source>
</evidence>
<keyword evidence="19" id="KW-1185">Reference proteome</keyword>
<dbReference type="SMART" id="SM00387">
    <property type="entry name" value="HATPase_c"/>
    <property type="match status" value="1"/>
</dbReference>
<keyword evidence="4" id="KW-0808">Transferase</keyword>
<evidence type="ECO:0000313" key="18">
    <source>
        <dbReference type="EMBL" id="PSL31386.1"/>
    </source>
</evidence>
<feature type="signal peptide" evidence="14">
    <location>
        <begin position="1"/>
        <end position="18"/>
    </location>
</feature>
<dbReference type="CDD" id="cd17574">
    <property type="entry name" value="REC_OmpR"/>
    <property type="match status" value="1"/>
</dbReference>
<evidence type="ECO:0000256" key="6">
    <source>
        <dbReference type="ARBA" id="ARBA00022777"/>
    </source>
</evidence>
<comment type="caution">
    <text evidence="18">The sequence shown here is derived from an EMBL/GenBank/DDBJ whole genome shotgun (WGS) entry which is preliminary data.</text>
</comment>
<keyword evidence="13" id="KW-0472">Membrane</keyword>
<keyword evidence="3 12" id="KW-0597">Phosphoprotein</keyword>
<dbReference type="Pfam" id="PF02518">
    <property type="entry name" value="HATPase_c"/>
    <property type="match status" value="1"/>
</dbReference>
<evidence type="ECO:0000259" key="17">
    <source>
        <dbReference type="PROSITE" id="PS50110"/>
    </source>
</evidence>
<evidence type="ECO:0000256" key="5">
    <source>
        <dbReference type="ARBA" id="ARBA00022741"/>
    </source>
</evidence>
<feature type="domain" description="Histidine kinase" evidence="16">
    <location>
        <begin position="819"/>
        <end position="1038"/>
    </location>
</feature>
<keyword evidence="13" id="KW-1133">Transmembrane helix</keyword>
<dbReference type="InterPro" id="IPR011110">
    <property type="entry name" value="Reg_prop"/>
</dbReference>
<dbReference type="SUPFAM" id="SSF55874">
    <property type="entry name" value="ATPase domain of HSP90 chaperone/DNA topoisomerase II/histidine kinase"/>
    <property type="match status" value="1"/>
</dbReference>
<dbReference type="SMART" id="SM00342">
    <property type="entry name" value="HTH_ARAC"/>
    <property type="match status" value="1"/>
</dbReference>
<keyword evidence="11" id="KW-0804">Transcription</keyword>
<dbReference type="InterPro" id="IPR015943">
    <property type="entry name" value="WD40/YVTN_repeat-like_dom_sf"/>
</dbReference>
<dbReference type="Pfam" id="PF00512">
    <property type="entry name" value="HisKA"/>
    <property type="match status" value="1"/>
</dbReference>
<evidence type="ECO:0000259" key="16">
    <source>
        <dbReference type="PROSITE" id="PS50109"/>
    </source>
</evidence>
<dbReference type="GO" id="GO:0000155">
    <property type="term" value="F:phosphorelay sensor kinase activity"/>
    <property type="evidence" value="ECO:0007669"/>
    <property type="project" value="InterPro"/>
</dbReference>
<organism evidence="18 19">
    <name type="scientific">Dyadobacter jiangsuensis</name>
    <dbReference type="NCBI Taxonomy" id="1591085"/>
    <lineage>
        <taxon>Bacteria</taxon>
        <taxon>Pseudomonadati</taxon>
        <taxon>Bacteroidota</taxon>
        <taxon>Cytophagia</taxon>
        <taxon>Cytophagales</taxon>
        <taxon>Spirosomataceae</taxon>
        <taxon>Dyadobacter</taxon>
    </lineage>
</organism>
<feature type="domain" description="HTH araC/xylS-type" evidence="15">
    <location>
        <begin position="1237"/>
        <end position="1336"/>
    </location>
</feature>
<keyword evidence="5" id="KW-0547">Nucleotide-binding</keyword>
<evidence type="ECO:0000256" key="3">
    <source>
        <dbReference type="ARBA" id="ARBA00022553"/>
    </source>
</evidence>
<dbReference type="GO" id="GO:0005524">
    <property type="term" value="F:ATP binding"/>
    <property type="evidence" value="ECO:0007669"/>
    <property type="project" value="UniProtKB-KW"/>
</dbReference>
<proteinExistence type="predicted"/>
<dbReference type="InterPro" id="IPR013783">
    <property type="entry name" value="Ig-like_fold"/>
</dbReference>
<dbReference type="InterPro" id="IPR003594">
    <property type="entry name" value="HATPase_dom"/>
</dbReference>
<dbReference type="Gene3D" id="2.60.40.10">
    <property type="entry name" value="Immunoglobulins"/>
    <property type="match status" value="1"/>
</dbReference>
<dbReference type="SUPFAM" id="SSF52172">
    <property type="entry name" value="CheY-like"/>
    <property type="match status" value="1"/>
</dbReference>
<reference evidence="18 19" key="1">
    <citation type="submission" date="2018-03" db="EMBL/GenBank/DDBJ databases">
        <title>Genomic Encyclopedia of Archaeal and Bacterial Type Strains, Phase II (KMG-II): from individual species to whole genera.</title>
        <authorList>
            <person name="Goeker M."/>
        </authorList>
    </citation>
    <scope>NUCLEOTIDE SEQUENCE [LARGE SCALE GENOMIC DNA]</scope>
    <source>
        <strain evidence="18 19">DSM 29057</strain>
    </source>
</reference>
<dbReference type="InterPro" id="IPR018060">
    <property type="entry name" value="HTH_AraC"/>
</dbReference>
<evidence type="ECO:0000256" key="13">
    <source>
        <dbReference type="SAM" id="Phobius"/>
    </source>
</evidence>
<evidence type="ECO:0000313" key="19">
    <source>
        <dbReference type="Proteomes" id="UP000241964"/>
    </source>
</evidence>
<dbReference type="SUPFAM" id="SSF46689">
    <property type="entry name" value="Homeodomain-like"/>
    <property type="match status" value="1"/>
</dbReference>
<keyword evidence="7" id="KW-0067">ATP-binding</keyword>
<dbReference type="RefSeq" id="WP_106594955.1">
    <property type="nucleotide sequence ID" value="NZ_PYAS01000003.1"/>
</dbReference>
<evidence type="ECO:0000256" key="1">
    <source>
        <dbReference type="ARBA" id="ARBA00000085"/>
    </source>
</evidence>
<feature type="modified residue" description="4-aspartylphosphate" evidence="12">
    <location>
        <position position="1138"/>
    </location>
</feature>
<evidence type="ECO:0000256" key="12">
    <source>
        <dbReference type="PROSITE-ProRule" id="PRU00169"/>
    </source>
</evidence>
<dbReference type="InterPro" id="IPR036890">
    <property type="entry name" value="HATPase_C_sf"/>
</dbReference>
<dbReference type="Gene3D" id="1.10.287.130">
    <property type="match status" value="1"/>
</dbReference>
<dbReference type="PROSITE" id="PS01124">
    <property type="entry name" value="HTH_ARAC_FAMILY_2"/>
    <property type="match status" value="1"/>
</dbReference>
<dbReference type="GO" id="GO:0043565">
    <property type="term" value="F:sequence-specific DNA binding"/>
    <property type="evidence" value="ECO:0007669"/>
    <property type="project" value="InterPro"/>
</dbReference>
<dbReference type="Pfam" id="PF07495">
    <property type="entry name" value="Y_Y_Y"/>
    <property type="match status" value="1"/>
</dbReference>
<evidence type="ECO:0000256" key="4">
    <source>
        <dbReference type="ARBA" id="ARBA00022679"/>
    </source>
</evidence>
<dbReference type="EC" id="2.7.13.3" evidence="2"/>
<dbReference type="Proteomes" id="UP000241964">
    <property type="component" value="Unassembled WGS sequence"/>
</dbReference>
<accession>A0A2P8GBP0</accession>
<dbReference type="Pfam" id="PF07494">
    <property type="entry name" value="Reg_prop"/>
    <property type="match status" value="1"/>
</dbReference>
<keyword evidence="14" id="KW-0732">Signal</keyword>
<dbReference type="SUPFAM" id="SSF47384">
    <property type="entry name" value="Homodimeric domain of signal transducing histidine kinase"/>
    <property type="match status" value="1"/>
</dbReference>